<dbReference type="AlphaFoldDB" id="A0A433WE52"/>
<sequence length="290" mass="33851">MITKNQYGFIELKEKPTNDELRNYYNTKYYQENKSSYQHIYEEEELKYIRNKIEQKFVAFKEQLVPKPQYSILDVGCGEGFCVKYFLDQGWDAYGCDFSEFGVKTHNADCVDRIMVGNIYDKLEELQHGKNKYDVIWLDNILEHVLDPLALIKICQNLATPQGIMVVEVPNDFSVLQNYLYANKYIDRQFWVAIPDHISYFNKEGLLNLCSAGFWTPIRVLSDFPIDFNLANRESNYVNDKSKGRAAHQQRMILDNLFHSISVEKTNKLYEALADLGLGRQLTGIFQQQA</sequence>
<reference evidence="1" key="1">
    <citation type="submission" date="2020-05" db="EMBL/GenBank/DDBJ databases">
        <title>Chitinophaga laudate sp. nov., isolated from a tropical peat swamp.</title>
        <authorList>
            <person name="Goh C.B.S."/>
            <person name="Lee M.S."/>
            <person name="Parimannan S."/>
            <person name="Pasbakhsh P."/>
            <person name="Yule C.M."/>
            <person name="Rajandas H."/>
            <person name="Loke S."/>
            <person name="Croft L."/>
            <person name="Tan J.B.L."/>
        </authorList>
    </citation>
    <scope>NUCLEOTIDE SEQUENCE</scope>
    <source>
        <strain evidence="1">Mgbs1</strain>
    </source>
</reference>
<gene>
    <name evidence="1" type="ORF">ECE50_023255</name>
</gene>
<dbReference type="InterPro" id="IPR029063">
    <property type="entry name" value="SAM-dependent_MTases_sf"/>
</dbReference>
<dbReference type="GO" id="GO:0008168">
    <property type="term" value="F:methyltransferase activity"/>
    <property type="evidence" value="ECO:0007669"/>
    <property type="project" value="UniProtKB-KW"/>
</dbReference>
<dbReference type="EMBL" id="RIAR02000001">
    <property type="protein sequence ID" value="NSL89780.1"/>
    <property type="molecule type" value="Genomic_DNA"/>
</dbReference>
<dbReference type="PANTHER" id="PTHR43861:SF6">
    <property type="entry name" value="METHYLTRANSFERASE TYPE 11"/>
    <property type="match status" value="1"/>
</dbReference>
<proteinExistence type="predicted"/>
<organism evidence="1 2">
    <name type="scientific">Chitinophaga solisilvae</name>
    <dbReference type="NCBI Taxonomy" id="1233460"/>
    <lineage>
        <taxon>Bacteria</taxon>
        <taxon>Pseudomonadati</taxon>
        <taxon>Bacteroidota</taxon>
        <taxon>Chitinophagia</taxon>
        <taxon>Chitinophagales</taxon>
        <taxon>Chitinophagaceae</taxon>
        <taxon>Chitinophaga</taxon>
    </lineage>
</organism>
<dbReference type="SUPFAM" id="SSF53335">
    <property type="entry name" value="S-adenosyl-L-methionine-dependent methyltransferases"/>
    <property type="match status" value="1"/>
</dbReference>
<keyword evidence="1" id="KW-0808">Transferase</keyword>
<dbReference type="GO" id="GO:0032259">
    <property type="term" value="P:methylation"/>
    <property type="evidence" value="ECO:0007669"/>
    <property type="project" value="UniProtKB-KW"/>
</dbReference>
<dbReference type="Gene3D" id="3.40.50.150">
    <property type="entry name" value="Vaccinia Virus protein VP39"/>
    <property type="match status" value="1"/>
</dbReference>
<protein>
    <submittedName>
        <fullName evidence="1">Class I SAM-dependent methyltransferase</fullName>
    </submittedName>
</protein>
<evidence type="ECO:0000313" key="1">
    <source>
        <dbReference type="EMBL" id="NSL89780.1"/>
    </source>
</evidence>
<dbReference type="PANTHER" id="PTHR43861">
    <property type="entry name" value="TRANS-ACONITATE 2-METHYLTRANSFERASE-RELATED"/>
    <property type="match status" value="1"/>
</dbReference>
<keyword evidence="2" id="KW-1185">Reference proteome</keyword>
<accession>A0A433WE52</accession>
<keyword evidence="1" id="KW-0489">Methyltransferase</keyword>
<name>A0A433WE52_9BACT</name>
<evidence type="ECO:0000313" key="2">
    <source>
        <dbReference type="Proteomes" id="UP000281028"/>
    </source>
</evidence>
<dbReference type="Pfam" id="PF13489">
    <property type="entry name" value="Methyltransf_23"/>
    <property type="match status" value="1"/>
</dbReference>
<dbReference type="OrthoDB" id="9791837at2"/>
<dbReference type="Proteomes" id="UP000281028">
    <property type="component" value="Unassembled WGS sequence"/>
</dbReference>
<dbReference type="CDD" id="cd02440">
    <property type="entry name" value="AdoMet_MTases"/>
    <property type="match status" value="1"/>
</dbReference>
<comment type="caution">
    <text evidence="1">The sequence shown here is derived from an EMBL/GenBank/DDBJ whole genome shotgun (WGS) entry which is preliminary data.</text>
</comment>